<organism evidence="2 3">
    <name type="scientific">Citrobacter braakii</name>
    <dbReference type="NCBI Taxonomy" id="57706"/>
    <lineage>
        <taxon>Bacteria</taxon>
        <taxon>Pseudomonadati</taxon>
        <taxon>Pseudomonadota</taxon>
        <taxon>Gammaproteobacteria</taxon>
        <taxon>Enterobacterales</taxon>
        <taxon>Enterobacteriaceae</taxon>
        <taxon>Citrobacter</taxon>
        <taxon>Citrobacter freundii complex</taxon>
    </lineage>
</organism>
<sequence length="237" mass="25355">MAENLFTPTSAQTSDAENLSYVFKKLLSGAFFIELVEVLAVRGVAPNLVVDILPLVTRTDPSGAMIDNSPVFNVPVWRLQRGDSAVIMDPVAGDIGLAAICDRDNSIARINRKQSVPGSKRTHSKSDAIYLGGVLNGQPNQFIEFADGAINITTPNPVNINCSKANIVAPDGVDMTTPLLHVIGGAIKADKDITDNADAQASTVKQLRDAYNDHDHDVKLIQTGSSTRTSEKTSEQV</sequence>
<dbReference type="Gene3D" id="2.40.50.230">
    <property type="entry name" value="Gp5 N-terminal domain"/>
    <property type="match status" value="1"/>
</dbReference>
<gene>
    <name evidence="2" type="ORF">H6P72_25115</name>
</gene>
<evidence type="ECO:0000313" key="2">
    <source>
        <dbReference type="EMBL" id="MBC2649876.1"/>
    </source>
</evidence>
<feature type="region of interest" description="Disordered" evidence="1">
    <location>
        <begin position="215"/>
        <end position="237"/>
    </location>
</feature>
<accession>A0ABR6U204</accession>
<dbReference type="Proteomes" id="UP000586346">
    <property type="component" value="Unassembled WGS sequence"/>
</dbReference>
<evidence type="ECO:0000313" key="3">
    <source>
        <dbReference type="Proteomes" id="UP000586346"/>
    </source>
</evidence>
<protein>
    <submittedName>
        <fullName evidence="2">Phage baseplate protein</fullName>
    </submittedName>
</protein>
<evidence type="ECO:0000256" key="1">
    <source>
        <dbReference type="SAM" id="MobiDB-lite"/>
    </source>
</evidence>
<dbReference type="InterPro" id="IPR037026">
    <property type="entry name" value="Vgr_OB-fold_dom_sf"/>
</dbReference>
<dbReference type="EMBL" id="JACLAH010000018">
    <property type="protein sequence ID" value="MBC2649876.1"/>
    <property type="molecule type" value="Genomic_DNA"/>
</dbReference>
<keyword evidence="3" id="KW-1185">Reference proteome</keyword>
<proteinExistence type="predicted"/>
<name>A0ABR6U204_CITBR</name>
<dbReference type="RefSeq" id="WP_185654687.1">
    <property type="nucleotide sequence ID" value="NZ_CBDITX010000004.1"/>
</dbReference>
<comment type="caution">
    <text evidence="2">The sequence shown here is derived from an EMBL/GenBank/DDBJ whole genome shotgun (WGS) entry which is preliminary data.</text>
</comment>
<reference evidence="2 3" key="1">
    <citation type="submission" date="2020-08" db="EMBL/GenBank/DDBJ databases">
        <title>Emergence and comparative genomics analysis of Citrobacter in Fennec fox imported from North Africa to China.</title>
        <authorList>
            <person name="Zheng B."/>
        </authorList>
    </citation>
    <scope>NUCLEOTIDE SEQUENCE [LARGE SCALE GENOMIC DNA]</scope>
    <source>
        <strain evidence="2 3">FF371</strain>
    </source>
</reference>